<dbReference type="GO" id="GO:0016887">
    <property type="term" value="F:ATP hydrolysis activity"/>
    <property type="evidence" value="ECO:0007669"/>
    <property type="project" value="InterPro"/>
</dbReference>
<comment type="caution">
    <text evidence="10">The sequence shown here is derived from an EMBL/GenBank/DDBJ whole genome shotgun (WGS) entry which is preliminary data.</text>
</comment>
<dbReference type="PROSITE" id="PS00211">
    <property type="entry name" value="ABC_TRANSPORTER_1"/>
    <property type="match status" value="1"/>
</dbReference>
<evidence type="ECO:0000256" key="4">
    <source>
        <dbReference type="ARBA" id="ARBA00022475"/>
    </source>
</evidence>
<name>A0A3E1IX05_GARVA</name>
<evidence type="ECO:0000256" key="2">
    <source>
        <dbReference type="ARBA" id="ARBA00005417"/>
    </source>
</evidence>
<evidence type="ECO:0000313" key="11">
    <source>
        <dbReference type="Proteomes" id="UP000258533"/>
    </source>
</evidence>
<dbReference type="InterPro" id="IPR003593">
    <property type="entry name" value="AAA+_ATPase"/>
</dbReference>
<evidence type="ECO:0000256" key="5">
    <source>
        <dbReference type="ARBA" id="ARBA00022741"/>
    </source>
</evidence>
<accession>A0A3E1IX05</accession>
<dbReference type="PROSITE" id="PS50893">
    <property type="entry name" value="ABC_TRANSPORTER_2"/>
    <property type="match status" value="1"/>
</dbReference>
<dbReference type="InterPro" id="IPR015856">
    <property type="entry name" value="ABC_transpr_CbiO/EcfA_su"/>
</dbReference>
<feature type="domain" description="ABC transporter" evidence="9">
    <location>
        <begin position="5"/>
        <end position="246"/>
    </location>
</feature>
<reference evidence="10 11" key="1">
    <citation type="submission" date="2016-02" db="EMBL/GenBank/DDBJ databases">
        <title>Gardnerella vaginalis Subgroups Defined by cpn60 Sequencing and Sialidase Activity in Isolates from Canada, Belgium and Kenya.</title>
        <authorList>
            <person name="Schellenberg J."/>
            <person name="Paramel Jayaprakash T."/>
            <person name="Withana Gamage N."/>
            <person name="Patterson M.H."/>
            <person name="Vaneechoutte M."/>
            <person name="Hill J.E."/>
        </authorList>
    </citation>
    <scope>NUCLEOTIDE SEQUENCE [LARGE SCALE GENOMIC DNA]</scope>
    <source>
        <strain evidence="10 11">N144</strain>
    </source>
</reference>
<evidence type="ECO:0000256" key="7">
    <source>
        <dbReference type="ARBA" id="ARBA00022967"/>
    </source>
</evidence>
<dbReference type="GO" id="GO:0043190">
    <property type="term" value="C:ATP-binding cassette (ABC) transporter complex"/>
    <property type="evidence" value="ECO:0007669"/>
    <property type="project" value="TreeGrafter"/>
</dbReference>
<dbReference type="InterPro" id="IPR050095">
    <property type="entry name" value="ECF_ABC_transporter_ATP-bd"/>
</dbReference>
<keyword evidence="7" id="KW-1278">Translocase</keyword>
<comment type="subcellular location">
    <subcellularLocation>
        <location evidence="1">Cell membrane</location>
    </subcellularLocation>
</comment>
<evidence type="ECO:0000256" key="6">
    <source>
        <dbReference type="ARBA" id="ARBA00022840"/>
    </source>
</evidence>
<evidence type="ECO:0000313" key="10">
    <source>
        <dbReference type="EMBL" id="RFD77258.1"/>
    </source>
</evidence>
<dbReference type="PANTHER" id="PTHR43553">
    <property type="entry name" value="HEAVY METAL TRANSPORTER"/>
    <property type="match status" value="1"/>
</dbReference>
<dbReference type="AlphaFoldDB" id="A0A3E1IX05"/>
<keyword evidence="4" id="KW-1003">Cell membrane</keyword>
<sequence length="290" mass="31487">MNNILSVKDFSYRYSGSKKSALKHISFDVKEGSFLCIIGANGSGKSTLCNALVGLIPHYFVGKSRGKVVVDGNDVSSSSVAKLSKTIGLVFQNPFNQLSYTSGTVAEELAYGLCNQGVARKEMTEKVIQVAELMRISDILDRNPLELSGGQIQRVAFGSTFIMEPKILVLDECTTQLDPLGSEEIFDIVKRLNNSGVTVIMVDHDMERVARCADTVMVLDNGEVFTSGSPYEVFTNTDITNHGIEPPDYVKLGFAIANCGVNVTKIPITENQAVDLVKSSIRSNKSEVNS</sequence>
<dbReference type="Proteomes" id="UP000258533">
    <property type="component" value="Unassembled WGS sequence"/>
</dbReference>
<dbReference type="InterPro" id="IPR017871">
    <property type="entry name" value="ABC_transporter-like_CS"/>
</dbReference>
<proteinExistence type="inferred from homology"/>
<protein>
    <submittedName>
        <fullName evidence="10">Cobalt ABC transporter ATP-binding protein</fullName>
    </submittedName>
</protein>
<dbReference type="GO" id="GO:0005524">
    <property type="term" value="F:ATP binding"/>
    <property type="evidence" value="ECO:0007669"/>
    <property type="project" value="UniProtKB-KW"/>
</dbReference>
<dbReference type="SMART" id="SM00382">
    <property type="entry name" value="AAA"/>
    <property type="match status" value="1"/>
</dbReference>
<dbReference type="RefSeq" id="WP_116689384.1">
    <property type="nucleotide sequence ID" value="NZ_LRTT01000001.1"/>
</dbReference>
<dbReference type="InterPro" id="IPR003439">
    <property type="entry name" value="ABC_transporter-like_ATP-bd"/>
</dbReference>
<keyword evidence="3" id="KW-0813">Transport</keyword>
<dbReference type="SUPFAM" id="SSF52540">
    <property type="entry name" value="P-loop containing nucleoside triphosphate hydrolases"/>
    <property type="match status" value="1"/>
</dbReference>
<evidence type="ECO:0000259" key="9">
    <source>
        <dbReference type="PROSITE" id="PS50893"/>
    </source>
</evidence>
<dbReference type="EMBL" id="LRTT01000001">
    <property type="protein sequence ID" value="RFD77258.1"/>
    <property type="molecule type" value="Genomic_DNA"/>
</dbReference>
<keyword evidence="5" id="KW-0547">Nucleotide-binding</keyword>
<evidence type="ECO:0000256" key="3">
    <source>
        <dbReference type="ARBA" id="ARBA00022448"/>
    </source>
</evidence>
<organism evidence="10 11">
    <name type="scientific">Gardnerella vaginalis</name>
    <dbReference type="NCBI Taxonomy" id="2702"/>
    <lineage>
        <taxon>Bacteria</taxon>
        <taxon>Bacillati</taxon>
        <taxon>Actinomycetota</taxon>
        <taxon>Actinomycetes</taxon>
        <taxon>Bifidobacteriales</taxon>
        <taxon>Bifidobacteriaceae</taxon>
        <taxon>Gardnerella</taxon>
    </lineage>
</organism>
<keyword evidence="8" id="KW-0472">Membrane</keyword>
<dbReference type="CDD" id="cd03225">
    <property type="entry name" value="ABC_cobalt_CbiO_domain1"/>
    <property type="match status" value="1"/>
</dbReference>
<dbReference type="InterPro" id="IPR027417">
    <property type="entry name" value="P-loop_NTPase"/>
</dbReference>
<gene>
    <name evidence="10" type="ORF">AXE73_01170</name>
</gene>
<dbReference type="Pfam" id="PF00005">
    <property type="entry name" value="ABC_tran"/>
    <property type="match status" value="1"/>
</dbReference>
<dbReference type="Gene3D" id="3.40.50.300">
    <property type="entry name" value="P-loop containing nucleotide triphosphate hydrolases"/>
    <property type="match status" value="1"/>
</dbReference>
<dbReference type="FunFam" id="3.40.50.300:FF:000224">
    <property type="entry name" value="Energy-coupling factor transporter ATP-binding protein EcfA"/>
    <property type="match status" value="1"/>
</dbReference>
<evidence type="ECO:0000256" key="1">
    <source>
        <dbReference type="ARBA" id="ARBA00004236"/>
    </source>
</evidence>
<keyword evidence="6 10" id="KW-0067">ATP-binding</keyword>
<dbReference type="GO" id="GO:0042626">
    <property type="term" value="F:ATPase-coupled transmembrane transporter activity"/>
    <property type="evidence" value="ECO:0007669"/>
    <property type="project" value="TreeGrafter"/>
</dbReference>
<dbReference type="PANTHER" id="PTHR43553:SF21">
    <property type="entry name" value="ABC TRANSPORTER ATP-BINDING PROTEIN MA_1418-RELATED"/>
    <property type="match status" value="1"/>
</dbReference>
<comment type="similarity">
    <text evidence="2">Belongs to the ABC transporter superfamily.</text>
</comment>
<evidence type="ECO:0000256" key="8">
    <source>
        <dbReference type="ARBA" id="ARBA00023136"/>
    </source>
</evidence>